<evidence type="ECO:0000256" key="1">
    <source>
        <dbReference type="SAM" id="MobiDB-lite"/>
    </source>
</evidence>
<proteinExistence type="predicted"/>
<feature type="region of interest" description="Disordered" evidence="1">
    <location>
        <begin position="1"/>
        <end position="43"/>
    </location>
</feature>
<evidence type="ECO:0000313" key="3">
    <source>
        <dbReference type="Proteomes" id="UP001521222"/>
    </source>
</evidence>
<gene>
    <name evidence="2" type="ORF">SLS59_000067</name>
</gene>
<dbReference type="EMBL" id="JAKIXB020000001">
    <property type="protein sequence ID" value="KAL1611349.1"/>
    <property type="molecule type" value="Genomic_DNA"/>
</dbReference>
<accession>A0ABR3S3U6</accession>
<keyword evidence="3" id="KW-1185">Reference proteome</keyword>
<dbReference type="Proteomes" id="UP001521222">
    <property type="component" value="Unassembled WGS sequence"/>
</dbReference>
<reference evidence="2 3" key="1">
    <citation type="submission" date="2024-02" db="EMBL/GenBank/DDBJ databases">
        <title>De novo assembly and annotation of 12 fungi associated with fruit tree decline syndrome in Ontario, Canada.</title>
        <authorList>
            <person name="Sulman M."/>
            <person name="Ellouze W."/>
            <person name="Ilyukhin E."/>
        </authorList>
    </citation>
    <scope>NUCLEOTIDE SEQUENCE [LARGE SCALE GENOMIC DNA]</scope>
    <source>
        <strain evidence="2 3">M97-236</strain>
    </source>
</reference>
<feature type="compositionally biased region" description="Polar residues" evidence="1">
    <location>
        <begin position="1"/>
        <end position="13"/>
    </location>
</feature>
<name>A0ABR3S3U6_9PLEO</name>
<comment type="caution">
    <text evidence="2">The sequence shown here is derived from an EMBL/GenBank/DDBJ whole genome shotgun (WGS) entry which is preliminary data.</text>
</comment>
<protein>
    <submittedName>
        <fullName evidence="2">Uncharacterized protein</fullName>
    </submittedName>
</protein>
<sequence>MKHANITSSSAHMSESGLWTVPGFDDEEPDPTPTPLQAKPDNRWSRMLQSAASSNRARHRARLEGEGWSFIGERYGEDDEVESEESIDEEFDVVVLPRESVGC</sequence>
<evidence type="ECO:0000313" key="2">
    <source>
        <dbReference type="EMBL" id="KAL1611349.1"/>
    </source>
</evidence>
<organism evidence="2 3">
    <name type="scientific">Nothophoma quercina</name>
    <dbReference type="NCBI Taxonomy" id="749835"/>
    <lineage>
        <taxon>Eukaryota</taxon>
        <taxon>Fungi</taxon>
        <taxon>Dikarya</taxon>
        <taxon>Ascomycota</taxon>
        <taxon>Pezizomycotina</taxon>
        <taxon>Dothideomycetes</taxon>
        <taxon>Pleosporomycetidae</taxon>
        <taxon>Pleosporales</taxon>
        <taxon>Pleosporineae</taxon>
        <taxon>Didymellaceae</taxon>
        <taxon>Nothophoma</taxon>
    </lineage>
</organism>